<sequence length="60" mass="6653">MHGSPVEGEWGHAGRLRTERRPVWKAMRCAAVNECCAWCECVTARKPCRYASITTTTVGA</sequence>
<accession>B0RYB1</accession>
<evidence type="ECO:0000313" key="1">
    <source>
        <dbReference type="EMBL" id="CAP52631.1"/>
    </source>
</evidence>
<dbReference type="Proteomes" id="UP000001188">
    <property type="component" value="Chromosome"/>
</dbReference>
<gene>
    <name evidence="1" type="ORF">XCCB100_3266</name>
</gene>
<organism evidence="1 2">
    <name type="scientific">Xanthomonas campestris pv. campestris (strain B100)</name>
    <dbReference type="NCBI Taxonomy" id="509169"/>
    <lineage>
        <taxon>Bacteria</taxon>
        <taxon>Pseudomonadati</taxon>
        <taxon>Pseudomonadota</taxon>
        <taxon>Gammaproteobacteria</taxon>
        <taxon>Lysobacterales</taxon>
        <taxon>Lysobacteraceae</taxon>
        <taxon>Xanthomonas</taxon>
    </lineage>
</organism>
<dbReference type="AlphaFoldDB" id="B0RYB1"/>
<evidence type="ECO:0000313" key="2">
    <source>
        <dbReference type="Proteomes" id="UP000001188"/>
    </source>
</evidence>
<dbReference type="KEGG" id="xca:xcc-b100_3266"/>
<name>B0RYB1_XANCB</name>
<dbReference type="HOGENOM" id="CLU_2940758_0_0_6"/>
<dbReference type="EMBL" id="AM920689">
    <property type="protein sequence ID" value="CAP52631.1"/>
    <property type="molecule type" value="Genomic_DNA"/>
</dbReference>
<protein>
    <submittedName>
        <fullName evidence="1">Uncharacterized protein</fullName>
    </submittedName>
</protein>
<reference evidence="1 2" key="1">
    <citation type="journal article" date="2008" name="J. Biotechnol.">
        <title>The genome of Xanthomonas campestris pv. campestris B100 and its use for the reconstruction of metabolic pathways involved in xanthan biosynthesis.</title>
        <authorList>
            <person name="Vorholter F.J."/>
            <person name="Schneiker S."/>
            <person name="Goesmann A."/>
            <person name="Krause L."/>
            <person name="Bekel T."/>
            <person name="Kaiser O."/>
            <person name="Linke B."/>
            <person name="Patschkowski T."/>
            <person name="Ruckert C."/>
            <person name="Schmid J."/>
            <person name="Sidhu V.K."/>
            <person name="Sieber V."/>
            <person name="Tauch A."/>
            <person name="Watt S.A."/>
            <person name="Weisshaar B."/>
            <person name="Becker A."/>
            <person name="Niehaus K."/>
            <person name="Puhler A."/>
        </authorList>
    </citation>
    <scope>NUCLEOTIDE SEQUENCE [LARGE SCALE GENOMIC DNA]</scope>
    <source>
        <strain evidence="1 2">B100</strain>
    </source>
</reference>
<proteinExistence type="predicted"/>